<accession>A0ACB9IPS5</accession>
<reference evidence="2" key="1">
    <citation type="journal article" date="2022" name="Mol. Ecol. Resour.">
        <title>The genomes of chicory, endive, great burdock and yacon provide insights into Asteraceae palaeo-polyploidization history and plant inulin production.</title>
        <authorList>
            <person name="Fan W."/>
            <person name="Wang S."/>
            <person name="Wang H."/>
            <person name="Wang A."/>
            <person name="Jiang F."/>
            <person name="Liu H."/>
            <person name="Zhao H."/>
            <person name="Xu D."/>
            <person name="Zhang Y."/>
        </authorList>
    </citation>
    <scope>NUCLEOTIDE SEQUENCE [LARGE SCALE GENOMIC DNA]</scope>
    <source>
        <strain evidence="2">cv. Yunnan</strain>
    </source>
</reference>
<dbReference type="Proteomes" id="UP001056120">
    <property type="component" value="Linkage Group LG07"/>
</dbReference>
<evidence type="ECO:0000313" key="1">
    <source>
        <dbReference type="EMBL" id="KAI3809811.1"/>
    </source>
</evidence>
<proteinExistence type="predicted"/>
<name>A0ACB9IPS5_9ASTR</name>
<reference evidence="1 2" key="2">
    <citation type="journal article" date="2022" name="Mol. Ecol. Resour.">
        <title>The genomes of chicory, endive, great burdock and yacon provide insights into Asteraceae paleo-polyploidization history and plant inulin production.</title>
        <authorList>
            <person name="Fan W."/>
            <person name="Wang S."/>
            <person name="Wang H."/>
            <person name="Wang A."/>
            <person name="Jiang F."/>
            <person name="Liu H."/>
            <person name="Zhao H."/>
            <person name="Xu D."/>
            <person name="Zhang Y."/>
        </authorList>
    </citation>
    <scope>NUCLEOTIDE SEQUENCE [LARGE SCALE GENOMIC DNA]</scope>
    <source>
        <strain evidence="2">cv. Yunnan</strain>
        <tissue evidence="1">Leaves</tissue>
    </source>
</reference>
<keyword evidence="2" id="KW-1185">Reference proteome</keyword>
<dbReference type="EMBL" id="CM042024">
    <property type="protein sequence ID" value="KAI3809811.1"/>
    <property type="molecule type" value="Genomic_DNA"/>
</dbReference>
<protein>
    <submittedName>
        <fullName evidence="1">Uncharacterized protein</fullName>
    </submittedName>
</protein>
<comment type="caution">
    <text evidence="1">The sequence shown here is derived from an EMBL/GenBank/DDBJ whole genome shotgun (WGS) entry which is preliminary data.</text>
</comment>
<organism evidence="1 2">
    <name type="scientific">Smallanthus sonchifolius</name>
    <dbReference type="NCBI Taxonomy" id="185202"/>
    <lineage>
        <taxon>Eukaryota</taxon>
        <taxon>Viridiplantae</taxon>
        <taxon>Streptophyta</taxon>
        <taxon>Embryophyta</taxon>
        <taxon>Tracheophyta</taxon>
        <taxon>Spermatophyta</taxon>
        <taxon>Magnoliopsida</taxon>
        <taxon>eudicotyledons</taxon>
        <taxon>Gunneridae</taxon>
        <taxon>Pentapetalae</taxon>
        <taxon>asterids</taxon>
        <taxon>campanulids</taxon>
        <taxon>Asterales</taxon>
        <taxon>Asteraceae</taxon>
        <taxon>Asteroideae</taxon>
        <taxon>Heliantheae alliance</taxon>
        <taxon>Millerieae</taxon>
        <taxon>Smallanthus</taxon>
    </lineage>
</organism>
<gene>
    <name evidence="1" type="ORF">L1987_19411</name>
</gene>
<evidence type="ECO:0000313" key="2">
    <source>
        <dbReference type="Proteomes" id="UP001056120"/>
    </source>
</evidence>
<sequence length="134" mass="14695">MNRRLRKRSAAVDGYLQYLKPGALAQLRDRKINARTHYRSSVSQIYLSRAPSLSPASFSPSRSPNAEASGQQEEAVGTTAVADGESPCFSVRLYGPRCPQRKKLMAARSMFYSEPSDGPAPVIDAFTSDFLVAH</sequence>